<proteinExistence type="predicted"/>
<sequence>MEGRRGAQERCGRDALWLLVPRPTCFGAGQMTYLVAIQFSHTWSKLPILQSCTPLSTCKWNRWSQASLPLLCYSACRCELLAPHSAPGRNQIQLARCVRSPPSRGSLGRRPVRAESSSPVLLHRMLSNRSAARRRRRACERGMQQILSRLVRYQVRLELWALPHVTVNASGSPRHPLPFYSPRQGCPSLSSLHDGRTRKS</sequence>
<feature type="region of interest" description="Disordered" evidence="1">
    <location>
        <begin position="171"/>
        <end position="200"/>
    </location>
</feature>
<dbReference type="AlphaFoldDB" id="A0A8K0VXQ4"/>
<organism evidence="2 3">
    <name type="scientific">Paraphoma chrysanthemicola</name>
    <dbReference type="NCBI Taxonomy" id="798071"/>
    <lineage>
        <taxon>Eukaryota</taxon>
        <taxon>Fungi</taxon>
        <taxon>Dikarya</taxon>
        <taxon>Ascomycota</taxon>
        <taxon>Pezizomycotina</taxon>
        <taxon>Dothideomycetes</taxon>
        <taxon>Pleosporomycetidae</taxon>
        <taxon>Pleosporales</taxon>
        <taxon>Pleosporineae</taxon>
        <taxon>Phaeosphaeriaceae</taxon>
        <taxon>Paraphoma</taxon>
    </lineage>
</organism>
<evidence type="ECO:0000313" key="3">
    <source>
        <dbReference type="Proteomes" id="UP000813461"/>
    </source>
</evidence>
<dbReference type="Proteomes" id="UP000813461">
    <property type="component" value="Unassembled WGS sequence"/>
</dbReference>
<gene>
    <name evidence="2" type="ORF">FB567DRAFT_81763</name>
</gene>
<keyword evidence="3" id="KW-1185">Reference proteome</keyword>
<dbReference type="EMBL" id="JAGMVJ010000012">
    <property type="protein sequence ID" value="KAH7084411.1"/>
    <property type="molecule type" value="Genomic_DNA"/>
</dbReference>
<reference evidence="2" key="1">
    <citation type="journal article" date="2021" name="Nat. Commun.">
        <title>Genetic determinants of endophytism in the Arabidopsis root mycobiome.</title>
        <authorList>
            <person name="Mesny F."/>
            <person name="Miyauchi S."/>
            <person name="Thiergart T."/>
            <person name="Pickel B."/>
            <person name="Atanasova L."/>
            <person name="Karlsson M."/>
            <person name="Huettel B."/>
            <person name="Barry K.W."/>
            <person name="Haridas S."/>
            <person name="Chen C."/>
            <person name="Bauer D."/>
            <person name="Andreopoulos W."/>
            <person name="Pangilinan J."/>
            <person name="LaButti K."/>
            <person name="Riley R."/>
            <person name="Lipzen A."/>
            <person name="Clum A."/>
            <person name="Drula E."/>
            <person name="Henrissat B."/>
            <person name="Kohler A."/>
            <person name="Grigoriev I.V."/>
            <person name="Martin F.M."/>
            <person name="Hacquard S."/>
        </authorList>
    </citation>
    <scope>NUCLEOTIDE SEQUENCE</scope>
    <source>
        <strain evidence="2">MPI-SDFR-AT-0120</strain>
    </source>
</reference>
<evidence type="ECO:0000313" key="2">
    <source>
        <dbReference type="EMBL" id="KAH7084411.1"/>
    </source>
</evidence>
<name>A0A8K0VXQ4_9PLEO</name>
<evidence type="ECO:0000256" key="1">
    <source>
        <dbReference type="SAM" id="MobiDB-lite"/>
    </source>
</evidence>
<comment type="caution">
    <text evidence="2">The sequence shown here is derived from an EMBL/GenBank/DDBJ whole genome shotgun (WGS) entry which is preliminary data.</text>
</comment>
<protein>
    <submittedName>
        <fullName evidence="2">Uncharacterized protein</fullName>
    </submittedName>
</protein>
<accession>A0A8K0VXQ4</accession>